<dbReference type="PANTHER" id="PTHR11453:SF127">
    <property type="entry name" value="SOLUTE CARRIER FAMILY 4 MEMBER 11"/>
    <property type="match status" value="1"/>
</dbReference>
<evidence type="ECO:0000256" key="3">
    <source>
        <dbReference type="ARBA" id="ARBA00022989"/>
    </source>
</evidence>
<organism evidence="6 7">
    <name type="scientific">Schistosoma margrebowiei</name>
    <dbReference type="NCBI Taxonomy" id="48269"/>
    <lineage>
        <taxon>Eukaryota</taxon>
        <taxon>Metazoa</taxon>
        <taxon>Spiralia</taxon>
        <taxon>Lophotrochozoa</taxon>
        <taxon>Platyhelminthes</taxon>
        <taxon>Trematoda</taxon>
        <taxon>Digenea</taxon>
        <taxon>Strigeidida</taxon>
        <taxon>Schistosomatoidea</taxon>
        <taxon>Schistosomatidae</taxon>
        <taxon>Schistosoma</taxon>
    </lineage>
</organism>
<dbReference type="PANTHER" id="PTHR11453">
    <property type="entry name" value="ANION EXCHANGE PROTEIN"/>
    <property type="match status" value="1"/>
</dbReference>
<dbReference type="GO" id="GO:0006820">
    <property type="term" value="P:monoatomic anion transport"/>
    <property type="evidence" value="ECO:0007669"/>
    <property type="project" value="InterPro"/>
</dbReference>
<accession>A0A183LGN6</accession>
<dbReference type="Proteomes" id="UP000277204">
    <property type="component" value="Unassembled WGS sequence"/>
</dbReference>
<evidence type="ECO:0000256" key="1">
    <source>
        <dbReference type="ARBA" id="ARBA00004141"/>
    </source>
</evidence>
<dbReference type="GO" id="GO:0005452">
    <property type="term" value="F:solute:inorganic anion antiporter activity"/>
    <property type="evidence" value="ECO:0007669"/>
    <property type="project" value="InterPro"/>
</dbReference>
<evidence type="ECO:0000313" key="7">
    <source>
        <dbReference type="Proteomes" id="UP000277204"/>
    </source>
</evidence>
<sequence length="411" mass="46205">MLQTAFQENYHCNLSTNYSLISNETLNIQGFDINFIHSNYSFNRISIENCPEMLPSKSFPLSSSSSTSSALSSLPSQHTNRNITIIQSGCQREVALVYLVLLLGTVWIALNLLNFTKTPFLTATKREILTDFALPIAVISMSLVGSLIFGDIKLKPFEVEPSDFMLSKAPLNLLSWPAVLGSIGIAIPLSLLFYMEQNIASAILNSPSNKLRKGPSNHWDLFVIALINIILSIFCLPWVHAALPHTPLHVKALADMEEHVDGGHHIKQTVIRVRETRLTLFISHVLIGLSLAMIPYPLIYIPPPVLNGLFIYMAITALQGNQMFERILLFITEQSAYPPSHYIRRVPQRKLHLFTFFQLIQLGFLCAFGFAPSPYVKLIFPVILVVQIVLRHTLIPKAIDSKYLEALDRHF</sequence>
<dbReference type="Pfam" id="PF00955">
    <property type="entry name" value="HCO3_cotransp"/>
    <property type="match status" value="1"/>
</dbReference>
<dbReference type="EMBL" id="UZAI01000804">
    <property type="protein sequence ID" value="VDO56602.1"/>
    <property type="molecule type" value="Genomic_DNA"/>
</dbReference>
<dbReference type="AlphaFoldDB" id="A0A183LGN6"/>
<dbReference type="STRING" id="48269.A0A183LGN6"/>
<evidence type="ECO:0000313" key="6">
    <source>
        <dbReference type="EMBL" id="VDO56602.1"/>
    </source>
</evidence>
<evidence type="ECO:0000256" key="4">
    <source>
        <dbReference type="ARBA" id="ARBA00023136"/>
    </source>
</evidence>
<keyword evidence="7" id="KW-1185">Reference proteome</keyword>
<feature type="domain" description="Bicarbonate transporter-like transmembrane" evidence="5">
    <location>
        <begin position="64"/>
        <end position="409"/>
    </location>
</feature>
<keyword evidence="3" id="KW-1133">Transmembrane helix</keyword>
<dbReference type="InterPro" id="IPR003020">
    <property type="entry name" value="HCO3_transpt_euk"/>
</dbReference>
<keyword evidence="4" id="KW-0472">Membrane</keyword>
<reference evidence="6 7" key="1">
    <citation type="submission" date="2018-11" db="EMBL/GenBank/DDBJ databases">
        <authorList>
            <consortium name="Pathogen Informatics"/>
        </authorList>
    </citation>
    <scope>NUCLEOTIDE SEQUENCE [LARGE SCALE GENOMIC DNA]</scope>
    <source>
        <strain evidence="6 7">Zambia</strain>
    </source>
</reference>
<dbReference type="InterPro" id="IPR011531">
    <property type="entry name" value="HCO3_transpt-like_TM_dom"/>
</dbReference>
<proteinExistence type="predicted"/>
<gene>
    <name evidence="6" type="ORF">SMRZ_LOCUS2961</name>
</gene>
<evidence type="ECO:0000256" key="2">
    <source>
        <dbReference type="ARBA" id="ARBA00022692"/>
    </source>
</evidence>
<keyword evidence="2" id="KW-0812">Transmembrane</keyword>
<evidence type="ECO:0000259" key="5">
    <source>
        <dbReference type="Pfam" id="PF00955"/>
    </source>
</evidence>
<protein>
    <recommendedName>
        <fullName evidence="5">Bicarbonate transporter-like transmembrane domain-containing protein</fullName>
    </recommendedName>
</protein>
<comment type="subcellular location">
    <subcellularLocation>
        <location evidence="1">Membrane</location>
        <topology evidence="1">Multi-pass membrane protein</topology>
    </subcellularLocation>
</comment>
<name>A0A183LGN6_9TREM</name>
<dbReference type="GO" id="GO:0050801">
    <property type="term" value="P:monoatomic ion homeostasis"/>
    <property type="evidence" value="ECO:0007669"/>
    <property type="project" value="TreeGrafter"/>
</dbReference>
<dbReference type="GO" id="GO:0016323">
    <property type="term" value="C:basolateral plasma membrane"/>
    <property type="evidence" value="ECO:0007669"/>
    <property type="project" value="TreeGrafter"/>
</dbReference>